<dbReference type="Proteomes" id="UP000265520">
    <property type="component" value="Unassembled WGS sequence"/>
</dbReference>
<feature type="compositionally biased region" description="Polar residues" evidence="1">
    <location>
        <begin position="27"/>
        <end position="44"/>
    </location>
</feature>
<comment type="caution">
    <text evidence="2">The sequence shown here is derived from an EMBL/GenBank/DDBJ whole genome shotgun (WGS) entry which is preliminary data.</text>
</comment>
<reference evidence="2 3" key="1">
    <citation type="journal article" date="2018" name="Front. Plant Sci.">
        <title>Red Clover (Trifolium pratense) and Zigzag Clover (T. medium) - A Picture of Genomic Similarities and Differences.</title>
        <authorList>
            <person name="Dluhosova J."/>
            <person name="Istvanek J."/>
            <person name="Nedelnik J."/>
            <person name="Repkova J."/>
        </authorList>
    </citation>
    <scope>NUCLEOTIDE SEQUENCE [LARGE SCALE GENOMIC DNA]</scope>
    <source>
        <strain evidence="3">cv. 10/8</strain>
        <tissue evidence="2">Leaf</tissue>
    </source>
</reference>
<evidence type="ECO:0000313" key="3">
    <source>
        <dbReference type="Proteomes" id="UP000265520"/>
    </source>
</evidence>
<organism evidence="2 3">
    <name type="scientific">Trifolium medium</name>
    <dbReference type="NCBI Taxonomy" id="97028"/>
    <lineage>
        <taxon>Eukaryota</taxon>
        <taxon>Viridiplantae</taxon>
        <taxon>Streptophyta</taxon>
        <taxon>Embryophyta</taxon>
        <taxon>Tracheophyta</taxon>
        <taxon>Spermatophyta</taxon>
        <taxon>Magnoliopsida</taxon>
        <taxon>eudicotyledons</taxon>
        <taxon>Gunneridae</taxon>
        <taxon>Pentapetalae</taxon>
        <taxon>rosids</taxon>
        <taxon>fabids</taxon>
        <taxon>Fabales</taxon>
        <taxon>Fabaceae</taxon>
        <taxon>Papilionoideae</taxon>
        <taxon>50 kb inversion clade</taxon>
        <taxon>NPAAA clade</taxon>
        <taxon>Hologalegina</taxon>
        <taxon>IRL clade</taxon>
        <taxon>Trifolieae</taxon>
        <taxon>Trifolium</taxon>
    </lineage>
</organism>
<name>A0A392TZZ9_9FABA</name>
<feature type="non-terminal residue" evidence="2">
    <location>
        <position position="83"/>
    </location>
</feature>
<feature type="compositionally biased region" description="Polar residues" evidence="1">
    <location>
        <begin position="66"/>
        <end position="75"/>
    </location>
</feature>
<protein>
    <submittedName>
        <fullName evidence="2">Uncharacterized protein</fullName>
    </submittedName>
</protein>
<evidence type="ECO:0000256" key="1">
    <source>
        <dbReference type="SAM" id="MobiDB-lite"/>
    </source>
</evidence>
<keyword evidence="3" id="KW-1185">Reference proteome</keyword>
<sequence length="83" mass="9347">DQVSELVEGISGIQVSEDKDLEYYFSSEPQRSSEPVNNDTSTSEAIPEPEEQSSDSEEESSDSEENIQIKNTFKYKSSHPEEL</sequence>
<proteinExistence type="predicted"/>
<dbReference type="AlphaFoldDB" id="A0A392TZZ9"/>
<feature type="compositionally biased region" description="Acidic residues" evidence="1">
    <location>
        <begin position="47"/>
        <end position="65"/>
    </location>
</feature>
<accession>A0A392TZZ9</accession>
<feature type="non-terminal residue" evidence="2">
    <location>
        <position position="1"/>
    </location>
</feature>
<dbReference type="EMBL" id="LXQA010695659">
    <property type="protein sequence ID" value="MCI66448.1"/>
    <property type="molecule type" value="Genomic_DNA"/>
</dbReference>
<feature type="region of interest" description="Disordered" evidence="1">
    <location>
        <begin position="25"/>
        <end position="83"/>
    </location>
</feature>
<evidence type="ECO:0000313" key="2">
    <source>
        <dbReference type="EMBL" id="MCI66448.1"/>
    </source>
</evidence>